<reference evidence="1" key="1">
    <citation type="submission" date="2020-03" db="EMBL/GenBank/DDBJ databases">
        <title>Genome of Pelagibius litoralis DSM 21314T.</title>
        <authorList>
            <person name="Wang G."/>
        </authorList>
    </citation>
    <scope>NUCLEOTIDE SEQUENCE</scope>
    <source>
        <strain evidence="1">DSM 21314</strain>
    </source>
</reference>
<dbReference type="AlphaFoldDB" id="A0A967C596"/>
<comment type="caution">
    <text evidence="1">The sequence shown here is derived from an EMBL/GenBank/DDBJ whole genome shotgun (WGS) entry which is preliminary data.</text>
</comment>
<dbReference type="Proteomes" id="UP000761264">
    <property type="component" value="Unassembled WGS sequence"/>
</dbReference>
<name>A0A967C596_9PROT</name>
<proteinExistence type="predicted"/>
<accession>A0A967C596</accession>
<dbReference type="EMBL" id="JAAQPH010000006">
    <property type="protein sequence ID" value="NIA68979.1"/>
    <property type="molecule type" value="Genomic_DNA"/>
</dbReference>
<keyword evidence="2" id="KW-1185">Reference proteome</keyword>
<dbReference type="RefSeq" id="WP_167224088.1">
    <property type="nucleotide sequence ID" value="NZ_JAAQPH010000006.1"/>
</dbReference>
<evidence type="ECO:0000313" key="2">
    <source>
        <dbReference type="Proteomes" id="UP000761264"/>
    </source>
</evidence>
<gene>
    <name evidence="1" type="ORF">HBA54_10275</name>
</gene>
<protein>
    <submittedName>
        <fullName evidence="1">Uncharacterized protein</fullName>
    </submittedName>
</protein>
<sequence length="106" mass="11273">MSVLPIGHAEFTRADIHVLLNKGCEMVDRGLAGACVPVETEAGELVVALLDYDHQCLICAFGKAQGWYYALDAAWQPLAQGQLIEDVLSVLPGALEAHRPAAANAC</sequence>
<evidence type="ECO:0000313" key="1">
    <source>
        <dbReference type="EMBL" id="NIA68979.1"/>
    </source>
</evidence>
<organism evidence="1 2">
    <name type="scientific">Pelagibius litoralis</name>
    <dbReference type="NCBI Taxonomy" id="374515"/>
    <lineage>
        <taxon>Bacteria</taxon>
        <taxon>Pseudomonadati</taxon>
        <taxon>Pseudomonadota</taxon>
        <taxon>Alphaproteobacteria</taxon>
        <taxon>Rhodospirillales</taxon>
        <taxon>Rhodovibrionaceae</taxon>
        <taxon>Pelagibius</taxon>
    </lineage>
</organism>